<protein>
    <submittedName>
        <fullName evidence="2">Serine hydrolase domain-containing protein</fullName>
    </submittedName>
</protein>
<dbReference type="InterPro" id="IPR052907">
    <property type="entry name" value="Beta-lactamase/esterase"/>
</dbReference>
<dbReference type="SUPFAM" id="SSF56601">
    <property type="entry name" value="beta-lactamase/transpeptidase-like"/>
    <property type="match status" value="1"/>
</dbReference>
<reference evidence="3" key="1">
    <citation type="journal article" date="2019" name="Int. J. Syst. Evol. Microbiol.">
        <title>The Global Catalogue of Microorganisms (GCM) 10K type strain sequencing project: providing services to taxonomists for standard genome sequencing and annotation.</title>
        <authorList>
            <consortium name="The Broad Institute Genomics Platform"/>
            <consortium name="The Broad Institute Genome Sequencing Center for Infectious Disease"/>
            <person name="Wu L."/>
            <person name="Ma J."/>
        </authorList>
    </citation>
    <scope>NUCLEOTIDE SEQUENCE [LARGE SCALE GENOMIC DNA]</scope>
    <source>
        <strain evidence="3">JCM 18409</strain>
    </source>
</reference>
<dbReference type="InterPro" id="IPR001466">
    <property type="entry name" value="Beta-lactam-related"/>
</dbReference>
<evidence type="ECO:0000313" key="3">
    <source>
        <dbReference type="Proteomes" id="UP001501759"/>
    </source>
</evidence>
<keyword evidence="2" id="KW-0378">Hydrolase</keyword>
<dbReference type="EMBL" id="BAABKB010000023">
    <property type="protein sequence ID" value="GAA5023614.1"/>
    <property type="molecule type" value="Genomic_DNA"/>
</dbReference>
<organism evidence="2 3">
    <name type="scientific">Streptomyces siamensis</name>
    <dbReference type="NCBI Taxonomy" id="1274986"/>
    <lineage>
        <taxon>Bacteria</taxon>
        <taxon>Bacillati</taxon>
        <taxon>Actinomycetota</taxon>
        <taxon>Actinomycetes</taxon>
        <taxon>Kitasatosporales</taxon>
        <taxon>Streptomycetaceae</taxon>
        <taxon>Streptomyces</taxon>
    </lineage>
</organism>
<dbReference type="PANTHER" id="PTHR43319:SF3">
    <property type="entry name" value="BETA-LACTAMASE-RELATED DOMAIN-CONTAINING PROTEIN"/>
    <property type="match status" value="1"/>
</dbReference>
<dbReference type="Proteomes" id="UP001501759">
    <property type="component" value="Unassembled WGS sequence"/>
</dbReference>
<accession>A0ABP9J8N0</accession>
<dbReference type="InterPro" id="IPR012338">
    <property type="entry name" value="Beta-lactam/transpept-like"/>
</dbReference>
<evidence type="ECO:0000259" key="1">
    <source>
        <dbReference type="Pfam" id="PF00144"/>
    </source>
</evidence>
<dbReference type="RefSeq" id="WP_345655229.1">
    <property type="nucleotide sequence ID" value="NZ_BAABKB010000023.1"/>
</dbReference>
<proteinExistence type="predicted"/>
<dbReference type="PANTHER" id="PTHR43319">
    <property type="entry name" value="BETA-LACTAMASE-RELATED"/>
    <property type="match status" value="1"/>
</dbReference>
<name>A0ABP9J8N0_9ACTN</name>
<evidence type="ECO:0000313" key="2">
    <source>
        <dbReference type="EMBL" id="GAA5023614.1"/>
    </source>
</evidence>
<sequence length="382" mass="40564">MAVHGTVAPGFEGVREEFAAFLAGEEHAPGSQLAVYRGGERVVDLWSDGVTGESLLGVFSSTKGAAYLVTALLVQDGVLDLDHTVASYWPDFAAEGKGEVTLRELLAHRAGVIGLDAGFTPEELADDRVIAVRLAGQRPFWQPGRFFGYHGFVIGALVGEVVFRATGRTLQEWYEERIRAAHGLDLWLGLPESEEPRFLTTLPMLPTPEQAAEMEAAAQSPYSLGGIAFNEHAPDNSELYDFPNSHAVRANGQASAGGIGSARGLAGMYAAAAFGLDGRSPLLKPDTAAEFARIHSEGKDLVSGQPQAFGLGFHTYGPHFRSLGAGTFGHSGAAGSLALADPRQGFAYAYTRRRYAFPGGAAPENVGLLWSVVRALRSPHTA</sequence>
<keyword evidence="3" id="KW-1185">Reference proteome</keyword>
<dbReference type="GO" id="GO:0016787">
    <property type="term" value="F:hydrolase activity"/>
    <property type="evidence" value="ECO:0007669"/>
    <property type="project" value="UniProtKB-KW"/>
</dbReference>
<dbReference type="Gene3D" id="3.40.710.10">
    <property type="entry name" value="DD-peptidase/beta-lactamase superfamily"/>
    <property type="match status" value="1"/>
</dbReference>
<dbReference type="Pfam" id="PF00144">
    <property type="entry name" value="Beta-lactamase"/>
    <property type="match status" value="1"/>
</dbReference>
<feature type="domain" description="Beta-lactamase-related" evidence="1">
    <location>
        <begin position="23"/>
        <end position="350"/>
    </location>
</feature>
<comment type="caution">
    <text evidence="2">The sequence shown here is derived from an EMBL/GenBank/DDBJ whole genome shotgun (WGS) entry which is preliminary data.</text>
</comment>
<gene>
    <name evidence="2" type="ORF">GCM10023335_56530</name>
</gene>